<feature type="signal peptide" evidence="2">
    <location>
        <begin position="1"/>
        <end position="24"/>
    </location>
</feature>
<accession>A0A2W7SYM2</accession>
<keyword evidence="6" id="KW-1185">Reference proteome</keyword>
<dbReference type="Proteomes" id="UP000249115">
    <property type="component" value="Unassembled WGS sequence"/>
</dbReference>
<evidence type="ECO:0000313" key="3">
    <source>
        <dbReference type="EMBL" id="PZX55922.1"/>
    </source>
</evidence>
<reference evidence="4 6" key="2">
    <citation type="submission" date="2019-08" db="EMBL/GenBank/DDBJ databases">
        <title>Genome of Algoriphagus ratkowskyi IC026.</title>
        <authorList>
            <person name="Bowman J.P."/>
        </authorList>
    </citation>
    <scope>NUCLEOTIDE SEQUENCE [LARGE SCALE GENOMIC DNA]</scope>
    <source>
        <strain evidence="4 6">IC026</strain>
    </source>
</reference>
<dbReference type="PROSITE" id="PS51257">
    <property type="entry name" value="PROKAR_LIPOPROTEIN"/>
    <property type="match status" value="1"/>
</dbReference>
<dbReference type="EMBL" id="QKZU01000008">
    <property type="protein sequence ID" value="PZX55922.1"/>
    <property type="molecule type" value="Genomic_DNA"/>
</dbReference>
<evidence type="ECO:0000256" key="1">
    <source>
        <dbReference type="SAM" id="Coils"/>
    </source>
</evidence>
<dbReference type="AlphaFoldDB" id="A0A2W7SYM2"/>
<keyword evidence="2" id="KW-0732">Signal</keyword>
<evidence type="ECO:0000313" key="4">
    <source>
        <dbReference type="EMBL" id="TXD77259.1"/>
    </source>
</evidence>
<dbReference type="EMBL" id="VORV01000008">
    <property type="protein sequence ID" value="TXD77259.1"/>
    <property type="molecule type" value="Genomic_DNA"/>
</dbReference>
<reference evidence="3 5" key="1">
    <citation type="submission" date="2018-06" db="EMBL/GenBank/DDBJ databases">
        <title>Genomic Encyclopedia of Archaeal and Bacterial Type Strains, Phase II (KMG-II): from individual species to whole genera.</title>
        <authorList>
            <person name="Goeker M."/>
        </authorList>
    </citation>
    <scope>NUCLEOTIDE SEQUENCE [LARGE SCALE GENOMIC DNA]</scope>
    <source>
        <strain evidence="3 5">DSM 22686</strain>
    </source>
</reference>
<evidence type="ECO:0000313" key="6">
    <source>
        <dbReference type="Proteomes" id="UP000321927"/>
    </source>
</evidence>
<dbReference type="RefSeq" id="WP_086501609.1">
    <property type="nucleotide sequence ID" value="NZ_MSSV01000009.1"/>
</dbReference>
<organism evidence="3 5">
    <name type="scientific">Algoriphagus ratkowskyi</name>
    <dbReference type="NCBI Taxonomy" id="57028"/>
    <lineage>
        <taxon>Bacteria</taxon>
        <taxon>Pseudomonadati</taxon>
        <taxon>Bacteroidota</taxon>
        <taxon>Cytophagia</taxon>
        <taxon>Cytophagales</taxon>
        <taxon>Cyclobacteriaceae</taxon>
        <taxon>Algoriphagus</taxon>
    </lineage>
</organism>
<protein>
    <recommendedName>
        <fullName evidence="7">Lipocalin-like protein</fullName>
    </recommendedName>
</protein>
<feature type="chain" id="PRO_5015855302" description="Lipocalin-like protein" evidence="2">
    <location>
        <begin position="25"/>
        <end position="177"/>
    </location>
</feature>
<dbReference type="OrthoDB" id="9958315at2"/>
<feature type="coiled-coil region" evidence="1">
    <location>
        <begin position="27"/>
        <end position="68"/>
    </location>
</feature>
<gene>
    <name evidence="4" type="ORF">ESW18_13280</name>
    <name evidence="3" type="ORF">LV84_02284</name>
</gene>
<evidence type="ECO:0000313" key="5">
    <source>
        <dbReference type="Proteomes" id="UP000249115"/>
    </source>
</evidence>
<keyword evidence="1" id="KW-0175">Coiled coil</keyword>
<evidence type="ECO:0008006" key="7">
    <source>
        <dbReference type="Google" id="ProtNLM"/>
    </source>
</evidence>
<evidence type="ECO:0000256" key="2">
    <source>
        <dbReference type="SAM" id="SignalP"/>
    </source>
</evidence>
<name>A0A2W7SYM2_9BACT</name>
<comment type="caution">
    <text evidence="3">The sequence shown here is derived from an EMBL/GenBank/DDBJ whole genome shotgun (WGS) entry which is preliminary data.</text>
</comment>
<sequence>MYFQNFKIRLRIIITVLSVFVALASCKETYQEELQVALEKNLNLHSEITKAEDEVKKYKQLLIECQSVQTKEIEKTITENTKPKVDQGVSKNPEIGIWKTPAIYGGGNVRIFKKGNDYFKTESYPDGTSFTHRMSMTKQGENRVFKSLEKVSSDTWVVNQSNKLSIVDKVGLVYSVD</sequence>
<dbReference type="Proteomes" id="UP000321927">
    <property type="component" value="Unassembled WGS sequence"/>
</dbReference>
<proteinExistence type="predicted"/>